<evidence type="ECO:0000313" key="2">
    <source>
        <dbReference type="EMBL" id="QIG41983.1"/>
    </source>
</evidence>
<sequence length="701" mass="74518">MATLAGRSAAHLASLTALPPERAAAAVVEDGTTATAVLLGRDWLSLAEHVRHDDGTYPPGFAWRCGYALHHLGHLTDARTVTSYADGSGASDSDRARLASVAAAVAWSRGDEERCRELAEEATKHARVADDPGAEASACVVNAFLAASSGDRDANLACYERALVLAERAGDLLTLERVRNNLGSRSLEEGRNDEALQHLQQGLEVNARTGHLSGLAVLRHNRSEALLGLGRIDEALVECDAARDLWTQLEAPSVCASWQLRGDVQTARGNATQAVLAYRQAGELAAAEGDMQTRAAALVSEAAALASTDPTRATALVEEALGIPSPVGHAVPVVTAGWVRLAVGDAEGARRQADLGLDLAARHRDLPRLADALELAALAGPGAADADARLREAAGLWRELAHPLRLLTNELVTAQRARDRLTEGLVREELHSLGVHDDVWRIAGPLHAVRHRPDEPQVRVHVLGAFGVDVGGTPVPASAWPSRKAREVLTVLAVRGDRGVSRERLGALVWPDAEGVGNRLSVALSHVRAVLDPGRAFPADHHVVADRDTVRLDLRHVDVDLVGFAGAARAALAAARAGSPRAVRMLEAAAAMHTGELGEGWLEGEAGWADGEREESEALGRDVLRTLASAVAAGERPADALTWYSRLVAADPYDEAAYAELVGLLCRLGRYGEARHHHRAYELRMAELDVPAQPWAEMARA</sequence>
<dbReference type="Gene3D" id="1.10.10.10">
    <property type="entry name" value="Winged helix-like DNA-binding domain superfamily/Winged helix DNA-binding domain"/>
    <property type="match status" value="1"/>
</dbReference>
<dbReference type="EMBL" id="CP049257">
    <property type="protein sequence ID" value="QIG41983.1"/>
    <property type="molecule type" value="Genomic_DNA"/>
</dbReference>
<dbReference type="SUPFAM" id="SSF46894">
    <property type="entry name" value="C-terminal effector domain of the bipartite response regulators"/>
    <property type="match status" value="1"/>
</dbReference>
<name>A0A6G6WA09_9ACTN</name>
<dbReference type="SMART" id="SM01043">
    <property type="entry name" value="BTAD"/>
    <property type="match status" value="1"/>
</dbReference>
<dbReference type="InterPro" id="IPR036388">
    <property type="entry name" value="WH-like_DNA-bd_sf"/>
</dbReference>
<dbReference type="Gene3D" id="1.25.40.10">
    <property type="entry name" value="Tetratricopeptide repeat domain"/>
    <property type="match status" value="2"/>
</dbReference>
<protein>
    <recommendedName>
        <fullName evidence="1">Bacterial transcriptional activator domain-containing protein</fullName>
    </recommendedName>
</protein>
<reference evidence="2 3" key="1">
    <citation type="submission" date="2020-02" db="EMBL/GenBank/DDBJ databases">
        <title>Full genome sequence of Nocardioides sp. R-3366.</title>
        <authorList>
            <person name="Im W.-T."/>
        </authorList>
    </citation>
    <scope>NUCLEOTIDE SEQUENCE [LARGE SCALE GENOMIC DNA]</scope>
    <source>
        <strain evidence="2 3">R-3366</strain>
    </source>
</reference>
<organism evidence="2 3">
    <name type="scientific">Nocardioides anomalus</name>
    <dbReference type="NCBI Taxonomy" id="2712223"/>
    <lineage>
        <taxon>Bacteria</taxon>
        <taxon>Bacillati</taxon>
        <taxon>Actinomycetota</taxon>
        <taxon>Actinomycetes</taxon>
        <taxon>Propionibacteriales</taxon>
        <taxon>Nocardioidaceae</taxon>
        <taxon>Nocardioides</taxon>
    </lineage>
</organism>
<evidence type="ECO:0000259" key="1">
    <source>
        <dbReference type="SMART" id="SM01043"/>
    </source>
</evidence>
<accession>A0A6G6WA09</accession>
<dbReference type="InterPro" id="IPR016032">
    <property type="entry name" value="Sig_transdc_resp-reg_C-effctor"/>
</dbReference>
<dbReference type="GO" id="GO:0006355">
    <property type="term" value="P:regulation of DNA-templated transcription"/>
    <property type="evidence" value="ECO:0007669"/>
    <property type="project" value="InterPro"/>
</dbReference>
<proteinExistence type="predicted"/>
<dbReference type="Proteomes" id="UP000502996">
    <property type="component" value="Chromosome"/>
</dbReference>
<dbReference type="InterPro" id="IPR005158">
    <property type="entry name" value="BTAD"/>
</dbReference>
<dbReference type="InterPro" id="IPR051677">
    <property type="entry name" value="AfsR-DnrI-RedD_regulator"/>
</dbReference>
<dbReference type="Pfam" id="PF03704">
    <property type="entry name" value="BTAD"/>
    <property type="match status" value="1"/>
</dbReference>
<feature type="domain" description="Bacterial transcriptional activator" evidence="1">
    <location>
        <begin position="559"/>
        <end position="691"/>
    </location>
</feature>
<dbReference type="RefSeq" id="WP_165228843.1">
    <property type="nucleotide sequence ID" value="NZ_CP049257.1"/>
</dbReference>
<dbReference type="GO" id="GO:0003677">
    <property type="term" value="F:DNA binding"/>
    <property type="evidence" value="ECO:0007669"/>
    <property type="project" value="InterPro"/>
</dbReference>
<gene>
    <name evidence="2" type="ORF">G5V58_03610</name>
</gene>
<dbReference type="InterPro" id="IPR011990">
    <property type="entry name" value="TPR-like_helical_dom_sf"/>
</dbReference>
<evidence type="ECO:0000313" key="3">
    <source>
        <dbReference type="Proteomes" id="UP000502996"/>
    </source>
</evidence>
<dbReference type="SUPFAM" id="SSF48452">
    <property type="entry name" value="TPR-like"/>
    <property type="match status" value="2"/>
</dbReference>
<dbReference type="KEGG" id="nano:G5V58_03610"/>
<dbReference type="AlphaFoldDB" id="A0A6G6WA09"/>
<keyword evidence="3" id="KW-1185">Reference proteome</keyword>
<dbReference type="PANTHER" id="PTHR35807">
    <property type="entry name" value="TRANSCRIPTIONAL REGULATOR REDD-RELATED"/>
    <property type="match status" value="1"/>
</dbReference>